<sequence length="172" mass="19116">MNSNIQLQGSWELLVTFLNSLGSKGKEKDIKSWKTNAIEELTAGNILNETPALIIIPELEDIAITNESELNNEGSESNNGENFIEQNVIEVPCTSSSQGRHAERLGVQLYDARESFGAIADKHAEAMMLAEAMKSQAETLLRIGEVMDRMAKNEERQTQLLEIMFECLKDGT</sequence>
<accession>F4WU21</accession>
<dbReference type="STRING" id="103372.F4WU21"/>
<evidence type="ECO:0000313" key="1">
    <source>
        <dbReference type="EMBL" id="EGI62300.1"/>
    </source>
</evidence>
<dbReference type="Proteomes" id="UP000007755">
    <property type="component" value="Unassembled WGS sequence"/>
</dbReference>
<dbReference type="EMBL" id="GL888346">
    <property type="protein sequence ID" value="EGI62300.1"/>
    <property type="molecule type" value="Genomic_DNA"/>
</dbReference>
<protein>
    <submittedName>
        <fullName evidence="1">Uncharacterized protein</fullName>
    </submittedName>
</protein>
<reference evidence="1" key="1">
    <citation type="submission" date="2011-02" db="EMBL/GenBank/DDBJ databases">
        <title>The genome of the leaf-cutting ant Acromyrmex echinatior suggests key adaptations to social evolution and fungus farming.</title>
        <authorList>
            <person name="Nygaard S."/>
            <person name="Zhang G."/>
        </authorList>
    </citation>
    <scope>NUCLEOTIDE SEQUENCE</scope>
</reference>
<evidence type="ECO:0000313" key="2">
    <source>
        <dbReference type="Proteomes" id="UP000007755"/>
    </source>
</evidence>
<gene>
    <name evidence="1" type="ORF">G5I_09375</name>
</gene>
<proteinExistence type="predicted"/>
<organism evidence="2">
    <name type="scientific">Acromyrmex echinatior</name>
    <name type="common">Panamanian leafcutter ant</name>
    <name type="synonym">Acromyrmex octospinosus echinatior</name>
    <dbReference type="NCBI Taxonomy" id="103372"/>
    <lineage>
        <taxon>Eukaryota</taxon>
        <taxon>Metazoa</taxon>
        <taxon>Ecdysozoa</taxon>
        <taxon>Arthropoda</taxon>
        <taxon>Hexapoda</taxon>
        <taxon>Insecta</taxon>
        <taxon>Pterygota</taxon>
        <taxon>Neoptera</taxon>
        <taxon>Endopterygota</taxon>
        <taxon>Hymenoptera</taxon>
        <taxon>Apocrita</taxon>
        <taxon>Aculeata</taxon>
        <taxon>Formicoidea</taxon>
        <taxon>Formicidae</taxon>
        <taxon>Myrmicinae</taxon>
        <taxon>Acromyrmex</taxon>
    </lineage>
</organism>
<dbReference type="InParanoid" id="F4WU21"/>
<name>F4WU21_ACREC</name>
<keyword evidence="2" id="KW-1185">Reference proteome</keyword>
<dbReference type="AlphaFoldDB" id="F4WU21"/>